<sequence>VIAPFKAGGGADSGAIIANIIRDNLNRSGQFNAISTSKPITNQIDFNYWKKQKKDAIVFGRVEKVSEKVFNLFLYVYDVYSQKQLYAEKLPIHTTGTRRIAHYLSDIIYYTLLGQKGSFDTRLTYVTVSEDEKKGTTYYQLEISDSDGHNPQTVVKSRYPLLSPAWSPDQNKI</sequence>
<gene>
    <name evidence="2" type="ORF">METZ01_LOCUS71981</name>
</gene>
<evidence type="ECO:0000313" key="2">
    <source>
        <dbReference type="EMBL" id="SVA19127.1"/>
    </source>
</evidence>
<evidence type="ECO:0000259" key="1">
    <source>
        <dbReference type="Pfam" id="PF04052"/>
    </source>
</evidence>
<dbReference type="Pfam" id="PF04052">
    <property type="entry name" value="TolB_N"/>
    <property type="match status" value="1"/>
</dbReference>
<dbReference type="Gene3D" id="2.120.10.30">
    <property type="entry name" value="TolB, C-terminal domain"/>
    <property type="match status" value="1"/>
</dbReference>
<dbReference type="GO" id="GO:0015031">
    <property type="term" value="P:protein transport"/>
    <property type="evidence" value="ECO:0007669"/>
    <property type="project" value="InterPro"/>
</dbReference>
<feature type="domain" description="TolB N-terminal" evidence="1">
    <location>
        <begin position="2"/>
        <end position="85"/>
    </location>
</feature>
<dbReference type="SUPFAM" id="SSF52964">
    <property type="entry name" value="TolB, N-terminal domain"/>
    <property type="match status" value="1"/>
</dbReference>
<organism evidence="2">
    <name type="scientific">marine metagenome</name>
    <dbReference type="NCBI Taxonomy" id="408172"/>
    <lineage>
        <taxon>unclassified sequences</taxon>
        <taxon>metagenomes</taxon>
        <taxon>ecological metagenomes</taxon>
    </lineage>
</organism>
<protein>
    <recommendedName>
        <fullName evidence="1">TolB N-terminal domain-containing protein</fullName>
    </recommendedName>
</protein>
<name>A0A381TVX9_9ZZZZ</name>
<dbReference type="Gene3D" id="3.40.50.10070">
    <property type="entry name" value="TolB, N-terminal domain"/>
    <property type="match status" value="1"/>
</dbReference>
<dbReference type="AlphaFoldDB" id="A0A381TVX9"/>
<proteinExistence type="predicted"/>
<feature type="non-terminal residue" evidence="2">
    <location>
        <position position="1"/>
    </location>
</feature>
<dbReference type="GO" id="GO:0042597">
    <property type="term" value="C:periplasmic space"/>
    <property type="evidence" value="ECO:0007669"/>
    <property type="project" value="InterPro"/>
</dbReference>
<feature type="non-terminal residue" evidence="2">
    <location>
        <position position="173"/>
    </location>
</feature>
<dbReference type="EMBL" id="UINC01005109">
    <property type="protein sequence ID" value="SVA19127.1"/>
    <property type="molecule type" value="Genomic_DNA"/>
</dbReference>
<dbReference type="InterPro" id="IPR011042">
    <property type="entry name" value="6-blade_b-propeller_TolB-like"/>
</dbReference>
<dbReference type="InterPro" id="IPR007195">
    <property type="entry name" value="TolB_N"/>
</dbReference>
<accession>A0A381TVX9</accession>
<reference evidence="2" key="1">
    <citation type="submission" date="2018-05" db="EMBL/GenBank/DDBJ databases">
        <authorList>
            <person name="Lanie J.A."/>
            <person name="Ng W.-L."/>
            <person name="Kazmierczak K.M."/>
            <person name="Andrzejewski T.M."/>
            <person name="Davidsen T.M."/>
            <person name="Wayne K.J."/>
            <person name="Tettelin H."/>
            <person name="Glass J.I."/>
            <person name="Rusch D."/>
            <person name="Podicherti R."/>
            <person name="Tsui H.-C.T."/>
            <person name="Winkler M.E."/>
        </authorList>
    </citation>
    <scope>NUCLEOTIDE SEQUENCE</scope>
</reference>